<dbReference type="PANTHER" id="PTHR37984">
    <property type="entry name" value="PROTEIN CBG26694"/>
    <property type="match status" value="1"/>
</dbReference>
<dbReference type="PANTHER" id="PTHR37984:SF10">
    <property type="entry name" value="RIBONUCLEASE H"/>
    <property type="match status" value="1"/>
</dbReference>
<dbReference type="EMBL" id="JACTAM010000121">
    <property type="protein sequence ID" value="KAI2647806.1"/>
    <property type="molecule type" value="Genomic_DNA"/>
</dbReference>
<dbReference type="InterPro" id="IPR043128">
    <property type="entry name" value="Rev_trsase/Diguanyl_cyclase"/>
</dbReference>
<dbReference type="InterPro" id="IPR000477">
    <property type="entry name" value="RT_dom"/>
</dbReference>
<dbReference type="SUPFAM" id="SSF50630">
    <property type="entry name" value="Acid proteases"/>
    <property type="match status" value="1"/>
</dbReference>
<keyword evidence="5" id="KW-1185">Reference proteome</keyword>
<dbReference type="SUPFAM" id="SSF56672">
    <property type="entry name" value="DNA/RNA polymerases"/>
    <property type="match status" value="1"/>
</dbReference>
<dbReference type="CDD" id="cd01647">
    <property type="entry name" value="RT_LTR"/>
    <property type="match status" value="1"/>
</dbReference>
<dbReference type="InterPro" id="IPR043502">
    <property type="entry name" value="DNA/RNA_pol_sf"/>
</dbReference>
<evidence type="ECO:0000259" key="3">
    <source>
        <dbReference type="Pfam" id="PF00078"/>
    </source>
</evidence>
<evidence type="ECO:0000256" key="1">
    <source>
        <dbReference type="ARBA" id="ARBA00010879"/>
    </source>
</evidence>
<dbReference type="Pfam" id="PF00078">
    <property type="entry name" value="RVT_1"/>
    <property type="match status" value="1"/>
</dbReference>
<dbReference type="Proteomes" id="UP000830375">
    <property type="component" value="Unassembled WGS sequence"/>
</dbReference>
<dbReference type="Gene3D" id="1.10.340.70">
    <property type="match status" value="1"/>
</dbReference>
<evidence type="ECO:0000313" key="4">
    <source>
        <dbReference type="EMBL" id="KAI2647806.1"/>
    </source>
</evidence>
<dbReference type="InterPro" id="IPR021109">
    <property type="entry name" value="Peptidase_aspartic_dom_sf"/>
</dbReference>
<name>A0ABQ8LC59_LABRO</name>
<accession>A0ABQ8LC59</accession>
<dbReference type="Gene3D" id="3.10.10.10">
    <property type="entry name" value="HIV Type 1 Reverse Transcriptase, subunit A, domain 1"/>
    <property type="match status" value="1"/>
</dbReference>
<dbReference type="InterPro" id="IPR050951">
    <property type="entry name" value="Retrovirus_Pol_polyprotein"/>
</dbReference>
<gene>
    <name evidence="4" type="ORF">H4Q32_028439</name>
</gene>
<protein>
    <recommendedName>
        <fullName evidence="2">ribonuclease H</fullName>
        <ecNumber evidence="2">3.1.26.4</ecNumber>
    </recommendedName>
</protein>
<evidence type="ECO:0000313" key="5">
    <source>
        <dbReference type="Proteomes" id="UP000830375"/>
    </source>
</evidence>
<evidence type="ECO:0000256" key="2">
    <source>
        <dbReference type="ARBA" id="ARBA00012180"/>
    </source>
</evidence>
<dbReference type="Gene3D" id="3.30.70.270">
    <property type="match status" value="1"/>
</dbReference>
<proteinExistence type="inferred from homology"/>
<organism evidence="4 5">
    <name type="scientific">Labeo rohita</name>
    <name type="common">Indian major carp</name>
    <name type="synonym">Cyprinus rohita</name>
    <dbReference type="NCBI Taxonomy" id="84645"/>
    <lineage>
        <taxon>Eukaryota</taxon>
        <taxon>Metazoa</taxon>
        <taxon>Chordata</taxon>
        <taxon>Craniata</taxon>
        <taxon>Vertebrata</taxon>
        <taxon>Euteleostomi</taxon>
        <taxon>Actinopterygii</taxon>
        <taxon>Neopterygii</taxon>
        <taxon>Teleostei</taxon>
        <taxon>Ostariophysi</taxon>
        <taxon>Cypriniformes</taxon>
        <taxon>Cyprinidae</taxon>
        <taxon>Labeoninae</taxon>
        <taxon>Labeonini</taxon>
        <taxon>Labeo</taxon>
    </lineage>
</organism>
<comment type="similarity">
    <text evidence="1">Belongs to the beta type-B retroviral polymerase family. HERV class-II K(HML-2) pol subfamily.</text>
</comment>
<sequence length="400" mass="45829">MQLDMGAAVSLMSELSYKEFLSHLLLSKTSMQLITYSGERIPSLGSVDVPVQYEKQNVTLPLVIVKGEILAPLGRNWLEKIQLHWLNIFNVEKAEVASDPAVKAMLRRHIREAVEKELDKLEKAGIVSKIDRSDWAAPIVVVPKSDMSICICGDYKVTINQNLEEKMYPLPNTEDLFAKLAGGTLFSKLDLAHAYQQLKLDQDSEKYLTINSHCGLYKYHRLSYRVASAPSIFQAIMDVTPSQQREPSPDSKEEHTRKLDKVLTRLERYGLRVKLSKCQFMQSSVEYLGHRISKEGLHPTDEKVDDLPVSARDIAQATRKDPTLCKVWNYSVNGWLNYVLEENLKPYFTCRHEDQGCVLWGMRVIIPPKYRSRLLDELHHEHPGSCRMKALAHSILWWPE</sequence>
<reference evidence="4 5" key="1">
    <citation type="submission" date="2022-01" db="EMBL/GenBank/DDBJ databases">
        <title>A high-quality chromosome-level genome assembly of rohu carp, Labeo rohita.</title>
        <authorList>
            <person name="Arick M.A. II"/>
            <person name="Hsu C.-Y."/>
            <person name="Magbanua Z."/>
            <person name="Pechanova O."/>
            <person name="Grover C."/>
            <person name="Miller E."/>
            <person name="Thrash A."/>
            <person name="Ezzel L."/>
            <person name="Alam S."/>
            <person name="Benzie J."/>
            <person name="Hamilton M."/>
            <person name="Karsi A."/>
            <person name="Lawrence M.L."/>
            <person name="Peterson D.G."/>
        </authorList>
    </citation>
    <scope>NUCLEOTIDE SEQUENCE [LARGE SCALE GENOMIC DNA]</scope>
    <source>
        <strain evidence="5">BAU-BD-2019</strain>
        <tissue evidence="4">Blood</tissue>
    </source>
</reference>
<comment type="caution">
    <text evidence="4">The sequence shown here is derived from an EMBL/GenBank/DDBJ whole genome shotgun (WGS) entry which is preliminary data.</text>
</comment>
<dbReference type="EC" id="3.1.26.4" evidence="2"/>
<feature type="domain" description="Reverse transcriptase" evidence="3">
    <location>
        <begin position="164"/>
        <end position="292"/>
    </location>
</feature>